<evidence type="ECO:0000256" key="1">
    <source>
        <dbReference type="SAM" id="MobiDB-lite"/>
    </source>
</evidence>
<dbReference type="PATRIC" id="fig|573737.6.peg.3252"/>
<dbReference type="OrthoDB" id="218680at2"/>
<reference evidence="2" key="1">
    <citation type="submission" date="2016-06" db="EMBL/GenBank/DDBJ databases">
        <title>Pandoraea oxalativorans DSM 23570 Genome Sequencing.</title>
        <authorList>
            <person name="Ee R."/>
            <person name="Lim Y.-L."/>
            <person name="Yong D."/>
            <person name="Yin W.-F."/>
            <person name="Chan K.-G."/>
        </authorList>
    </citation>
    <scope>NUCLEOTIDE SEQUENCE</scope>
    <source>
        <strain evidence="2">DSM 23570</strain>
    </source>
</reference>
<keyword evidence="3" id="KW-1185">Reference proteome</keyword>
<proteinExistence type="predicted"/>
<sequence length="85" mass="9169">MALSVWRDGSHRGHRDAQGSRGDAQAKPSAANGGARRATRYGADYRYDASSPVQILGMGGKVDPAVWRSLSDAERKRMQTAAQSH</sequence>
<dbReference type="KEGG" id="pox:MB84_11855"/>
<gene>
    <name evidence="2" type="ORF">MB84_11855</name>
</gene>
<dbReference type="AlphaFoldDB" id="A0A0E3YBD7"/>
<organism evidence="2 3">
    <name type="scientific">Pandoraea oxalativorans</name>
    <dbReference type="NCBI Taxonomy" id="573737"/>
    <lineage>
        <taxon>Bacteria</taxon>
        <taxon>Pseudomonadati</taxon>
        <taxon>Pseudomonadota</taxon>
        <taxon>Betaproteobacteria</taxon>
        <taxon>Burkholderiales</taxon>
        <taxon>Burkholderiaceae</taxon>
        <taxon>Pandoraea</taxon>
    </lineage>
</organism>
<dbReference type="EMBL" id="CP011253">
    <property type="protein sequence ID" value="AKC70022.1"/>
    <property type="molecule type" value="Genomic_DNA"/>
</dbReference>
<accession>A0A0E3YBD7</accession>
<dbReference type="Proteomes" id="UP000035050">
    <property type="component" value="Chromosome"/>
</dbReference>
<feature type="region of interest" description="Disordered" evidence="1">
    <location>
        <begin position="1"/>
        <end position="42"/>
    </location>
</feature>
<evidence type="ECO:0000313" key="3">
    <source>
        <dbReference type="Proteomes" id="UP000035050"/>
    </source>
</evidence>
<protein>
    <submittedName>
        <fullName evidence="2">Uncharacterized protein</fullName>
    </submittedName>
</protein>
<name>A0A0E3YBD7_9BURK</name>
<dbReference type="RefSeq" id="WP_046291286.1">
    <property type="nucleotide sequence ID" value="NZ_CP011253.3"/>
</dbReference>
<feature type="compositionally biased region" description="Basic and acidic residues" evidence="1">
    <location>
        <begin position="8"/>
        <end position="18"/>
    </location>
</feature>
<evidence type="ECO:0000313" key="2">
    <source>
        <dbReference type="EMBL" id="AKC70022.1"/>
    </source>
</evidence>
<dbReference type="HOGENOM" id="CLU_2509620_0_0_4"/>